<evidence type="ECO:0000313" key="2">
    <source>
        <dbReference type="EMBL" id="KAF2557005.1"/>
    </source>
</evidence>
<dbReference type="AlphaFoldDB" id="A0A8S9GM78"/>
<gene>
    <name evidence="2" type="ORF">F2Q68_00014954</name>
    <name evidence="1" type="ORF">F2Q70_00021408</name>
</gene>
<proteinExistence type="predicted"/>
<accession>A0A8S9GM78</accession>
<dbReference type="Proteomes" id="UP000712281">
    <property type="component" value="Unassembled WGS sequence"/>
</dbReference>
<reference evidence="1" key="1">
    <citation type="submission" date="2019-12" db="EMBL/GenBank/DDBJ databases">
        <title>Genome sequencing and annotation of Brassica cretica.</title>
        <authorList>
            <person name="Studholme D.J."/>
            <person name="Sarris P.F."/>
        </authorList>
    </citation>
    <scope>NUCLEOTIDE SEQUENCE</scope>
    <source>
        <strain evidence="2">PFS-001/15</strain>
        <strain evidence="1">PFS-102/07</strain>
        <tissue evidence="1">Leaf</tissue>
    </source>
</reference>
<dbReference type="EMBL" id="QGKY02001925">
    <property type="protein sequence ID" value="KAF2545446.1"/>
    <property type="molecule type" value="Genomic_DNA"/>
</dbReference>
<dbReference type="EMBL" id="QGKW02001940">
    <property type="protein sequence ID" value="KAF2557005.1"/>
    <property type="molecule type" value="Genomic_DNA"/>
</dbReference>
<evidence type="ECO:0000313" key="1">
    <source>
        <dbReference type="EMBL" id="KAF2545446.1"/>
    </source>
</evidence>
<protein>
    <submittedName>
        <fullName evidence="1">Uncharacterized protein</fullName>
    </submittedName>
</protein>
<comment type="caution">
    <text evidence="1">The sequence shown here is derived from an EMBL/GenBank/DDBJ whole genome shotgun (WGS) entry which is preliminary data.</text>
</comment>
<organism evidence="1">
    <name type="scientific">Brassica cretica</name>
    <name type="common">Mustard</name>
    <dbReference type="NCBI Taxonomy" id="69181"/>
    <lineage>
        <taxon>Eukaryota</taxon>
        <taxon>Viridiplantae</taxon>
        <taxon>Streptophyta</taxon>
        <taxon>Embryophyta</taxon>
        <taxon>Tracheophyta</taxon>
        <taxon>Spermatophyta</taxon>
        <taxon>Magnoliopsida</taxon>
        <taxon>eudicotyledons</taxon>
        <taxon>Gunneridae</taxon>
        <taxon>Pentapetalae</taxon>
        <taxon>rosids</taxon>
        <taxon>malvids</taxon>
        <taxon>Brassicales</taxon>
        <taxon>Brassicaceae</taxon>
        <taxon>Brassiceae</taxon>
        <taxon>Brassica</taxon>
    </lineage>
</organism>
<sequence length="68" mass="7886">MDASCLGRFGVWSWMCAEDVRRDLIWNGRVFFLSSSRAAEQDCELAVIRTWAGSVMDRELRMSRIRNA</sequence>
<name>A0A8S9GM78_BRACR</name>